<accession>Q991P8</accession>
<organism evidence="1">
    <name type="scientific">Human immunodeficiency virus type 1</name>
    <name type="common">HIV-1</name>
    <dbReference type="NCBI Taxonomy" id="11676"/>
    <lineage>
        <taxon>Viruses</taxon>
        <taxon>Riboviria</taxon>
        <taxon>Pararnavirae</taxon>
        <taxon>Artverviricota</taxon>
        <taxon>Revtraviricetes</taxon>
        <taxon>Ortervirales</taxon>
        <taxon>Retroviridae</taxon>
        <taxon>Orthoretrovirinae</taxon>
        <taxon>Lentivirus</taxon>
        <taxon>Lentivirus humimdef1</taxon>
    </lineage>
</organism>
<protein>
    <submittedName>
        <fullName evidence="1">Envelope glycoprotein V4 region</fullName>
    </submittedName>
</protein>
<feature type="non-terminal residue" evidence="1">
    <location>
        <position position="36"/>
    </location>
</feature>
<proteinExistence type="predicted"/>
<name>Q991P8_HV1</name>
<dbReference type="EMBL" id="AF333217">
    <property type="protein sequence ID" value="AAK21192.1"/>
    <property type="molecule type" value="Genomic_RNA"/>
</dbReference>
<organismHost>
    <name type="scientific">Homo sapiens</name>
    <name type="common">Human</name>
    <dbReference type="NCBI Taxonomy" id="9606"/>
</organismHost>
<reference evidence="1" key="1">
    <citation type="journal article" date="2001" name="Virology">
        <title>Inhibition of R5X4 dualtropic HIV-1 primary isolates by single chemokine co-receptor ligands.</title>
        <authorList>
            <person name="Ghezzi S."/>
            <person name="Menzo S."/>
            <person name="Brambilla A."/>
            <person name="Bordignon P.P."/>
            <person name="Lorini A.L."/>
            <person name="Clementi M."/>
            <person name="Poli G."/>
            <person name="Vicenzi E."/>
        </authorList>
    </citation>
    <scope>NUCLEOTIDE SEQUENCE</scope>
</reference>
<keyword evidence="1" id="KW-0946">Virion</keyword>
<feature type="non-terminal residue" evidence="1">
    <location>
        <position position="1"/>
    </location>
</feature>
<dbReference type="GO" id="GO:0019031">
    <property type="term" value="C:viral envelope"/>
    <property type="evidence" value="ECO:0007669"/>
    <property type="project" value="UniProtKB-KW"/>
</dbReference>
<gene>
    <name evidence="1" type="primary">env</name>
</gene>
<sequence length="36" mass="3945">CNTTQLFNSNWTTAQLSENGTEGANNTVNDTIILRC</sequence>
<evidence type="ECO:0000313" key="1">
    <source>
        <dbReference type="EMBL" id="AAK21192.1"/>
    </source>
</evidence>
<keyword evidence="1" id="KW-0261">Viral envelope protein</keyword>